<sequence>MVQDQGVSNNNQQFLLQAIEAGIRTDGRGIYDYRTLDIKCEDTPGTVQVHLGDTKVIAKISCLVARPFPDRPSEGIITYNTEISALASPSFDTN</sequence>
<gene>
    <name evidence="1" type="primary">EXOSC9</name>
    <name evidence="1" type="ORF">EV182_007659</name>
</gene>
<evidence type="ECO:0000313" key="2">
    <source>
        <dbReference type="Proteomes" id="UP001145114"/>
    </source>
</evidence>
<reference evidence="1" key="1">
    <citation type="submission" date="2022-06" db="EMBL/GenBank/DDBJ databases">
        <title>Phylogenomic reconstructions and comparative analyses of Kickxellomycotina fungi.</title>
        <authorList>
            <person name="Reynolds N.K."/>
            <person name="Stajich J.E."/>
            <person name="Barry K."/>
            <person name="Grigoriev I.V."/>
            <person name="Crous P."/>
            <person name="Smith M.E."/>
        </authorList>
    </citation>
    <scope>NUCLEOTIDE SEQUENCE</scope>
    <source>
        <strain evidence="1">RSA 2271</strain>
    </source>
</reference>
<protein>
    <submittedName>
        <fullName evidence="1">Exosome complex component RRP45</fullName>
    </submittedName>
</protein>
<organism evidence="1 2">
    <name type="scientific">Spiromyces aspiralis</name>
    <dbReference type="NCBI Taxonomy" id="68401"/>
    <lineage>
        <taxon>Eukaryota</taxon>
        <taxon>Fungi</taxon>
        <taxon>Fungi incertae sedis</taxon>
        <taxon>Zoopagomycota</taxon>
        <taxon>Kickxellomycotina</taxon>
        <taxon>Kickxellomycetes</taxon>
        <taxon>Kickxellales</taxon>
        <taxon>Kickxellaceae</taxon>
        <taxon>Spiromyces</taxon>
    </lineage>
</organism>
<dbReference type="Proteomes" id="UP001145114">
    <property type="component" value="Unassembled WGS sequence"/>
</dbReference>
<evidence type="ECO:0000313" key="1">
    <source>
        <dbReference type="EMBL" id="KAJ1676700.1"/>
    </source>
</evidence>
<proteinExistence type="predicted"/>
<accession>A0ACC1HJF2</accession>
<feature type="non-terminal residue" evidence="1">
    <location>
        <position position="94"/>
    </location>
</feature>
<keyword evidence="2" id="KW-1185">Reference proteome</keyword>
<comment type="caution">
    <text evidence="1">The sequence shown here is derived from an EMBL/GenBank/DDBJ whole genome shotgun (WGS) entry which is preliminary data.</text>
</comment>
<name>A0ACC1HJF2_9FUNG</name>
<dbReference type="EMBL" id="JAMZIH010003634">
    <property type="protein sequence ID" value="KAJ1676700.1"/>
    <property type="molecule type" value="Genomic_DNA"/>
</dbReference>